<name>A0A1M5LIA2_9BRAD</name>
<proteinExistence type="predicted"/>
<evidence type="ECO:0008006" key="3">
    <source>
        <dbReference type="Google" id="ProtNLM"/>
    </source>
</evidence>
<dbReference type="InterPro" id="IPR011042">
    <property type="entry name" value="6-blade_b-propeller_TolB-like"/>
</dbReference>
<dbReference type="GO" id="GO:0016787">
    <property type="term" value="F:hydrolase activity"/>
    <property type="evidence" value="ECO:0007669"/>
    <property type="project" value="TreeGrafter"/>
</dbReference>
<reference evidence="1 2" key="1">
    <citation type="submission" date="2016-11" db="EMBL/GenBank/DDBJ databases">
        <authorList>
            <person name="Jaros S."/>
            <person name="Januszkiewicz K."/>
            <person name="Wedrychowicz H."/>
        </authorList>
    </citation>
    <scope>NUCLEOTIDE SEQUENCE [LARGE SCALE GENOMIC DNA]</scope>
    <source>
        <strain evidence="1 2">GAS242</strain>
    </source>
</reference>
<evidence type="ECO:0000313" key="1">
    <source>
        <dbReference type="EMBL" id="SHG64771.1"/>
    </source>
</evidence>
<dbReference type="RefSeq" id="WP_079567023.1">
    <property type="nucleotide sequence ID" value="NZ_LT670818.1"/>
</dbReference>
<organism evidence="1 2">
    <name type="scientific">Bradyrhizobium erythrophlei</name>
    <dbReference type="NCBI Taxonomy" id="1437360"/>
    <lineage>
        <taxon>Bacteria</taxon>
        <taxon>Pseudomonadati</taxon>
        <taxon>Pseudomonadota</taxon>
        <taxon>Alphaproteobacteria</taxon>
        <taxon>Hyphomicrobiales</taxon>
        <taxon>Nitrobacteraceae</taxon>
        <taxon>Bradyrhizobium</taxon>
    </lineage>
</organism>
<dbReference type="PANTHER" id="PTHR10426">
    <property type="entry name" value="STRICTOSIDINE SYNTHASE-RELATED"/>
    <property type="match status" value="1"/>
</dbReference>
<dbReference type="AlphaFoldDB" id="A0A1M5LIA2"/>
<sequence>MIAALKNFTDRLLGRGDATITVPSFDGALKPNQMLEKAEIVGQFDAPEDLATDGKALYIADGTAILRLDGAARTEVRRFDRPITALCCLPDGGIAVALDGREVQVFASPSAPSAAVTFNDPSMHAVNALAPGPGKTLVATDGSTARPYSQWVHDLMERGRSGRVLVLDLESRSIRTLASGLRYAFGVCAGGSDLFVSESWRHRVIALGADGIQRTVLEHLPVYPSRLSPAASGGFWLTAFAARTQLVEFVLRENAYRRRMMTEIDPEYWIAPKLKSGQSFLEPMQGAHIKTMGVVKPWAPPRSYGLVIRLDADGVPLYAVHSRVDGVNHGVAAAVELDGALFAIAKGPGRLLRMPLAGIEQELRA</sequence>
<dbReference type="Gene3D" id="2.120.10.30">
    <property type="entry name" value="TolB, C-terminal domain"/>
    <property type="match status" value="1"/>
</dbReference>
<protein>
    <recommendedName>
        <fullName evidence="3">Strictosidine synthase</fullName>
    </recommendedName>
</protein>
<accession>A0A1M5LIA2</accession>
<gene>
    <name evidence="1" type="ORF">SAMN05444169_3484</name>
</gene>
<dbReference type="EMBL" id="LT670818">
    <property type="protein sequence ID" value="SHG64771.1"/>
    <property type="molecule type" value="Genomic_DNA"/>
</dbReference>
<dbReference type="Proteomes" id="UP000190675">
    <property type="component" value="Chromosome I"/>
</dbReference>
<dbReference type="PANTHER" id="PTHR10426:SF88">
    <property type="entry name" value="ADIPOCYTE PLASMA MEMBRANE-ASSOCIATED PROTEIN HEMOMUCIN-RELATED"/>
    <property type="match status" value="1"/>
</dbReference>
<dbReference type="SUPFAM" id="SSF63829">
    <property type="entry name" value="Calcium-dependent phosphotriesterase"/>
    <property type="match status" value="1"/>
</dbReference>
<dbReference type="OrthoDB" id="8872498at2"/>
<evidence type="ECO:0000313" key="2">
    <source>
        <dbReference type="Proteomes" id="UP000190675"/>
    </source>
</evidence>